<proteinExistence type="predicted"/>
<keyword evidence="7" id="KW-1185">Reference proteome</keyword>
<evidence type="ECO:0000256" key="2">
    <source>
        <dbReference type="ARBA" id="ARBA00023125"/>
    </source>
</evidence>
<dbReference type="SMART" id="SM00354">
    <property type="entry name" value="HTH_LACI"/>
    <property type="match status" value="1"/>
</dbReference>
<dbReference type="Gene3D" id="3.40.50.2300">
    <property type="match status" value="2"/>
</dbReference>
<dbReference type="SUPFAM" id="SSF47413">
    <property type="entry name" value="lambda repressor-like DNA-binding domains"/>
    <property type="match status" value="1"/>
</dbReference>
<dbReference type="InterPro" id="IPR000843">
    <property type="entry name" value="HTH_LacI"/>
</dbReference>
<dbReference type="InterPro" id="IPR028082">
    <property type="entry name" value="Peripla_BP_I"/>
</dbReference>
<feature type="region of interest" description="Disordered" evidence="4">
    <location>
        <begin position="1"/>
        <end position="26"/>
    </location>
</feature>
<gene>
    <name evidence="6" type="ORF">EKG83_30020</name>
</gene>
<evidence type="ECO:0000256" key="4">
    <source>
        <dbReference type="SAM" id="MobiDB-lite"/>
    </source>
</evidence>
<feature type="domain" description="HTH lacI-type" evidence="5">
    <location>
        <begin position="32"/>
        <end position="77"/>
    </location>
</feature>
<dbReference type="KEGG" id="ssyi:EKG83_30020"/>
<evidence type="ECO:0000256" key="1">
    <source>
        <dbReference type="ARBA" id="ARBA00023015"/>
    </source>
</evidence>
<feature type="compositionally biased region" description="Polar residues" evidence="4">
    <location>
        <begin position="13"/>
        <end position="26"/>
    </location>
</feature>
<dbReference type="Proteomes" id="UP000325787">
    <property type="component" value="Chromosome"/>
</dbReference>
<evidence type="ECO:0000259" key="5">
    <source>
        <dbReference type="PROSITE" id="PS50932"/>
    </source>
</evidence>
<dbReference type="AlphaFoldDB" id="A0A5Q0H4A4"/>
<organism evidence="6 7">
    <name type="scientific">Saccharothrix syringae</name>
    <name type="common">Nocardiopsis syringae</name>
    <dbReference type="NCBI Taxonomy" id="103733"/>
    <lineage>
        <taxon>Bacteria</taxon>
        <taxon>Bacillati</taxon>
        <taxon>Actinomycetota</taxon>
        <taxon>Actinomycetes</taxon>
        <taxon>Pseudonocardiales</taxon>
        <taxon>Pseudonocardiaceae</taxon>
        <taxon>Saccharothrix</taxon>
    </lineage>
</organism>
<reference evidence="7" key="1">
    <citation type="journal article" date="2021" name="Curr. Microbiol.">
        <title>Complete genome of nocamycin-producing strain Saccharothrix syringae NRRL B-16468 reveals the biosynthetic potential for secondary metabolites.</title>
        <authorList>
            <person name="Mo X."/>
            <person name="Yang S."/>
        </authorList>
    </citation>
    <scope>NUCLEOTIDE SEQUENCE [LARGE SCALE GENOMIC DNA]</scope>
    <source>
        <strain evidence="7">ATCC 51364 / DSM 43886 / JCM 6844 / KCTC 9398 / NBRC 14523 / NRRL B-16468 / INA 2240</strain>
    </source>
</reference>
<protein>
    <submittedName>
        <fullName evidence="6">LacI family transcriptional regulator</fullName>
    </submittedName>
</protein>
<dbReference type="GO" id="GO:0000976">
    <property type="term" value="F:transcription cis-regulatory region binding"/>
    <property type="evidence" value="ECO:0007669"/>
    <property type="project" value="TreeGrafter"/>
</dbReference>
<evidence type="ECO:0000256" key="3">
    <source>
        <dbReference type="ARBA" id="ARBA00023163"/>
    </source>
</evidence>
<sequence>MTAVPGAPGRSAAMTSTGNSSQGNSATGVPGITIARIAELAGVSAATVSKVINGHAEVAAHTRALVEGVLREQGYRRQKKVSSSPLVDVVLHELAGAYSIEVIRGVERVAGEHGLTITLTELHGRHTPGRSWVDGVLARRPTGVIAVFAGPTAAQHDQLRSRDIPVVLVDPTGEPAHGVPSVGAENWSGGLAATRHLLELGHRRIGVITGPHDMLSSRARLDGYRAAMDAAGVPADPDLVREGRFLSADGLHHTRELLRLPDPPTAVFTCNESEALGVYQAVHEAGLRIPDDLSVVGFDDLPSAQWLIPALTTVRQPLSDMAATATGMVIDLAQGKDLPQNRLVLSTELVVRASTAPPRR</sequence>
<dbReference type="Gene3D" id="1.10.260.40">
    <property type="entry name" value="lambda repressor-like DNA-binding domains"/>
    <property type="match status" value="1"/>
</dbReference>
<dbReference type="EMBL" id="CP034550">
    <property type="protein sequence ID" value="QFZ21056.1"/>
    <property type="molecule type" value="Genomic_DNA"/>
</dbReference>
<dbReference type="Pfam" id="PF00356">
    <property type="entry name" value="LacI"/>
    <property type="match status" value="1"/>
</dbReference>
<keyword evidence="1" id="KW-0805">Transcription regulation</keyword>
<evidence type="ECO:0000313" key="6">
    <source>
        <dbReference type="EMBL" id="QFZ21056.1"/>
    </source>
</evidence>
<accession>A0A5Q0H4A4</accession>
<dbReference type="SUPFAM" id="SSF53822">
    <property type="entry name" value="Periplasmic binding protein-like I"/>
    <property type="match status" value="1"/>
</dbReference>
<dbReference type="InterPro" id="IPR010982">
    <property type="entry name" value="Lambda_DNA-bd_dom_sf"/>
</dbReference>
<dbReference type="PROSITE" id="PS50932">
    <property type="entry name" value="HTH_LACI_2"/>
    <property type="match status" value="1"/>
</dbReference>
<name>A0A5Q0H4A4_SACSY</name>
<dbReference type="GO" id="GO:0003700">
    <property type="term" value="F:DNA-binding transcription factor activity"/>
    <property type="evidence" value="ECO:0007669"/>
    <property type="project" value="TreeGrafter"/>
</dbReference>
<keyword evidence="3" id="KW-0804">Transcription</keyword>
<dbReference type="PANTHER" id="PTHR30146">
    <property type="entry name" value="LACI-RELATED TRANSCRIPTIONAL REPRESSOR"/>
    <property type="match status" value="1"/>
</dbReference>
<keyword evidence="2" id="KW-0238">DNA-binding</keyword>
<dbReference type="InterPro" id="IPR046335">
    <property type="entry name" value="LacI/GalR-like_sensor"/>
</dbReference>
<evidence type="ECO:0000313" key="7">
    <source>
        <dbReference type="Proteomes" id="UP000325787"/>
    </source>
</evidence>
<dbReference type="PANTHER" id="PTHR30146:SF153">
    <property type="entry name" value="LACTOSE OPERON REPRESSOR"/>
    <property type="match status" value="1"/>
</dbReference>
<dbReference type="Pfam" id="PF13377">
    <property type="entry name" value="Peripla_BP_3"/>
    <property type="match status" value="1"/>
</dbReference>
<dbReference type="CDD" id="cd01392">
    <property type="entry name" value="HTH_LacI"/>
    <property type="match status" value="1"/>
</dbReference>
<dbReference type="CDD" id="cd06296">
    <property type="entry name" value="PBP1_CatR-like"/>
    <property type="match status" value="1"/>
</dbReference>
<dbReference type="OrthoDB" id="3227375at2"/>